<protein>
    <recommendedName>
        <fullName evidence="2 7">Aminomethyltransferase</fullName>
        <ecNumber evidence="2 7">2.1.2.10</ecNumber>
    </recommendedName>
    <alternativeName>
        <fullName evidence="5 7">Glycine cleavage system T protein</fullName>
    </alternativeName>
</protein>
<dbReference type="NCBIfam" id="TIGR00528">
    <property type="entry name" value="gcvT"/>
    <property type="match status" value="1"/>
</dbReference>
<comment type="subunit">
    <text evidence="7">The glycine cleavage system is composed of four proteins: P, T, L and H.</text>
</comment>
<dbReference type="HAMAP" id="MF_00259">
    <property type="entry name" value="GcvT"/>
    <property type="match status" value="1"/>
</dbReference>
<dbReference type="Pfam" id="PF01571">
    <property type="entry name" value="GCV_T"/>
    <property type="match status" value="1"/>
</dbReference>
<dbReference type="PIRSF" id="PIRSF006487">
    <property type="entry name" value="GcvT"/>
    <property type="match status" value="1"/>
</dbReference>
<evidence type="ECO:0000256" key="3">
    <source>
        <dbReference type="ARBA" id="ARBA00022576"/>
    </source>
</evidence>
<dbReference type="GO" id="GO:0008483">
    <property type="term" value="F:transaminase activity"/>
    <property type="evidence" value="ECO:0007669"/>
    <property type="project" value="UniProtKB-KW"/>
</dbReference>
<sequence length="366" mass="38363">MTDLRPTPLTPLHEAAGARLAPFAGWSMPMRFAGTVAEHEAVRVDVGVFDVSHLGTVFVTGSGARDVVAASFTNDPARLGDGDSQYTLCCDERGGIVDDLIVYRLAADRWLAVPNAANTAAVADRLRSRAGEDVEVLDQSADWAILAVQGPRSLSVLHEALTALGGDLDPAAVPHLGIVRTPVGDAEAYVCRTGYTGEVGAELVVPAVSAVGLWQALLVAGATPCGLGARDTLRLEMGYPLHGNDLSTEVLPGEARLGWAVELDRDDFVGRDALVAAREAGPARRLWGLRGTGRRPPRAGMSVLDGDREVGRVTSGSFSPTAGIGVGLALLDASMAPGDRVEVDVRGTPVPFEVVRPPFVERDPKG</sequence>
<evidence type="ECO:0000256" key="6">
    <source>
        <dbReference type="ARBA" id="ARBA00047665"/>
    </source>
</evidence>
<dbReference type="InterPro" id="IPR013977">
    <property type="entry name" value="GcvT_C"/>
</dbReference>
<proteinExistence type="inferred from homology"/>
<reference evidence="11" key="2">
    <citation type="submission" date="2020-09" db="EMBL/GenBank/DDBJ databases">
        <authorList>
            <person name="Sun Q."/>
            <person name="Zhou Y."/>
        </authorList>
    </citation>
    <scope>NUCLEOTIDE SEQUENCE</scope>
    <source>
        <strain evidence="11">CGMCC 1.14988</strain>
    </source>
</reference>
<dbReference type="GO" id="GO:0005960">
    <property type="term" value="C:glycine cleavage complex"/>
    <property type="evidence" value="ECO:0007669"/>
    <property type="project" value="InterPro"/>
</dbReference>
<dbReference type="PANTHER" id="PTHR43757">
    <property type="entry name" value="AMINOMETHYLTRANSFERASE"/>
    <property type="match status" value="1"/>
</dbReference>
<name>A0A8J3AB87_9ACTN</name>
<dbReference type="GO" id="GO:0019464">
    <property type="term" value="P:glycine decarboxylation via glycine cleavage system"/>
    <property type="evidence" value="ECO:0007669"/>
    <property type="project" value="UniProtKB-UniRule"/>
</dbReference>
<dbReference type="EC" id="2.1.2.10" evidence="2 7"/>
<feature type="binding site" evidence="8">
    <location>
        <position position="202"/>
    </location>
    <ligand>
        <name>substrate</name>
    </ligand>
</feature>
<reference evidence="11" key="1">
    <citation type="journal article" date="2014" name="Int. J. Syst. Evol. Microbiol.">
        <title>Complete genome sequence of Corynebacterium casei LMG S-19264T (=DSM 44701T), isolated from a smear-ripened cheese.</title>
        <authorList>
            <consortium name="US DOE Joint Genome Institute (JGI-PGF)"/>
            <person name="Walter F."/>
            <person name="Albersmeier A."/>
            <person name="Kalinowski J."/>
            <person name="Ruckert C."/>
        </authorList>
    </citation>
    <scope>NUCLEOTIDE SEQUENCE</scope>
    <source>
        <strain evidence="11">CGMCC 1.14988</strain>
    </source>
</reference>
<dbReference type="Proteomes" id="UP000650511">
    <property type="component" value="Unassembled WGS sequence"/>
</dbReference>
<accession>A0A8J3AB87</accession>
<evidence type="ECO:0000259" key="10">
    <source>
        <dbReference type="Pfam" id="PF08669"/>
    </source>
</evidence>
<evidence type="ECO:0000256" key="5">
    <source>
        <dbReference type="ARBA" id="ARBA00031395"/>
    </source>
</evidence>
<feature type="domain" description="Aminomethyltransferase C-terminal" evidence="10">
    <location>
        <begin position="284"/>
        <end position="360"/>
    </location>
</feature>
<dbReference type="InterPro" id="IPR029043">
    <property type="entry name" value="GcvT/YgfZ_C"/>
</dbReference>
<keyword evidence="3 7" id="KW-0032">Aminotransferase</keyword>
<dbReference type="Gene3D" id="3.30.1360.120">
    <property type="entry name" value="Probable tRNA modification gtpase trme, domain 1"/>
    <property type="match status" value="1"/>
</dbReference>
<comment type="function">
    <text evidence="7">The glycine cleavage system catalyzes the degradation of glycine.</text>
</comment>
<dbReference type="EMBL" id="BMHA01000008">
    <property type="protein sequence ID" value="GGI07189.1"/>
    <property type="molecule type" value="Genomic_DNA"/>
</dbReference>
<dbReference type="SUPFAM" id="SSF103025">
    <property type="entry name" value="Folate-binding domain"/>
    <property type="match status" value="1"/>
</dbReference>
<dbReference type="SUPFAM" id="SSF101790">
    <property type="entry name" value="Aminomethyltransferase beta-barrel domain"/>
    <property type="match status" value="1"/>
</dbReference>
<dbReference type="InterPro" id="IPR022903">
    <property type="entry name" value="GcvT_bac"/>
</dbReference>
<evidence type="ECO:0000259" key="9">
    <source>
        <dbReference type="Pfam" id="PF01571"/>
    </source>
</evidence>
<dbReference type="NCBIfam" id="NF001567">
    <property type="entry name" value="PRK00389.1"/>
    <property type="match status" value="1"/>
</dbReference>
<dbReference type="InterPro" id="IPR006223">
    <property type="entry name" value="GcvT"/>
</dbReference>
<dbReference type="InterPro" id="IPR006222">
    <property type="entry name" value="GCVT_N"/>
</dbReference>
<dbReference type="AlphaFoldDB" id="A0A8J3AB87"/>
<feature type="domain" description="GCVT N-terminal" evidence="9">
    <location>
        <begin position="10"/>
        <end position="264"/>
    </location>
</feature>
<keyword evidence="12" id="KW-1185">Reference proteome</keyword>
<evidence type="ECO:0000313" key="11">
    <source>
        <dbReference type="EMBL" id="GGI07189.1"/>
    </source>
</evidence>
<dbReference type="GO" id="GO:0004047">
    <property type="term" value="F:aminomethyltransferase activity"/>
    <property type="evidence" value="ECO:0007669"/>
    <property type="project" value="UniProtKB-UniRule"/>
</dbReference>
<comment type="catalytic activity">
    <reaction evidence="6 7">
        <text>N(6)-[(R)-S(8)-aminomethyldihydrolipoyl]-L-lysyl-[protein] + (6S)-5,6,7,8-tetrahydrofolate = N(6)-[(R)-dihydrolipoyl]-L-lysyl-[protein] + (6R)-5,10-methylene-5,6,7,8-tetrahydrofolate + NH4(+)</text>
        <dbReference type="Rhea" id="RHEA:16945"/>
        <dbReference type="Rhea" id="RHEA-COMP:10475"/>
        <dbReference type="Rhea" id="RHEA-COMP:10492"/>
        <dbReference type="ChEBI" id="CHEBI:15636"/>
        <dbReference type="ChEBI" id="CHEBI:28938"/>
        <dbReference type="ChEBI" id="CHEBI:57453"/>
        <dbReference type="ChEBI" id="CHEBI:83100"/>
        <dbReference type="ChEBI" id="CHEBI:83143"/>
        <dbReference type="EC" id="2.1.2.10"/>
    </reaction>
</comment>
<evidence type="ECO:0000256" key="2">
    <source>
        <dbReference type="ARBA" id="ARBA00012616"/>
    </source>
</evidence>
<dbReference type="RefSeq" id="WP_205745208.1">
    <property type="nucleotide sequence ID" value="NZ_BMHA01000008.1"/>
</dbReference>
<dbReference type="InterPro" id="IPR027266">
    <property type="entry name" value="TrmE/GcvT-like"/>
</dbReference>
<evidence type="ECO:0000256" key="8">
    <source>
        <dbReference type="PIRSR" id="PIRSR006487-1"/>
    </source>
</evidence>
<dbReference type="GO" id="GO:0005829">
    <property type="term" value="C:cytosol"/>
    <property type="evidence" value="ECO:0007669"/>
    <property type="project" value="TreeGrafter"/>
</dbReference>
<evidence type="ECO:0000256" key="7">
    <source>
        <dbReference type="HAMAP-Rule" id="MF_00259"/>
    </source>
</evidence>
<evidence type="ECO:0000313" key="12">
    <source>
        <dbReference type="Proteomes" id="UP000650511"/>
    </source>
</evidence>
<keyword evidence="4 7" id="KW-0808">Transferase</keyword>
<dbReference type="InterPro" id="IPR028896">
    <property type="entry name" value="GcvT/YgfZ/DmdA"/>
</dbReference>
<evidence type="ECO:0000256" key="4">
    <source>
        <dbReference type="ARBA" id="ARBA00022679"/>
    </source>
</evidence>
<comment type="similarity">
    <text evidence="1 7">Belongs to the GcvT family.</text>
</comment>
<dbReference type="PANTHER" id="PTHR43757:SF2">
    <property type="entry name" value="AMINOMETHYLTRANSFERASE, MITOCHONDRIAL"/>
    <property type="match status" value="1"/>
</dbReference>
<gene>
    <name evidence="7 11" type="primary">gcvT</name>
    <name evidence="11" type="ORF">GCM10011354_22840</name>
</gene>
<evidence type="ECO:0000256" key="1">
    <source>
        <dbReference type="ARBA" id="ARBA00008609"/>
    </source>
</evidence>
<dbReference type="Pfam" id="PF08669">
    <property type="entry name" value="GCV_T_C"/>
    <property type="match status" value="1"/>
</dbReference>
<comment type="caution">
    <text evidence="11">The sequence shown here is derived from an EMBL/GenBank/DDBJ whole genome shotgun (WGS) entry which is preliminary data.</text>
</comment>
<organism evidence="11 12">
    <name type="scientific">Egicoccus halophilus</name>
    <dbReference type="NCBI Taxonomy" id="1670830"/>
    <lineage>
        <taxon>Bacteria</taxon>
        <taxon>Bacillati</taxon>
        <taxon>Actinomycetota</taxon>
        <taxon>Nitriliruptoria</taxon>
        <taxon>Egicoccales</taxon>
        <taxon>Egicoccaceae</taxon>
        <taxon>Egicoccus</taxon>
    </lineage>
</organism>